<dbReference type="AlphaFoldDB" id="B4U470"/>
<evidence type="ECO:0000256" key="1">
    <source>
        <dbReference type="ARBA" id="ARBA00004202"/>
    </source>
</evidence>
<comment type="similarity">
    <text evidence="2">Belongs to the ABC transporter superfamily.</text>
</comment>
<evidence type="ECO:0000256" key="4">
    <source>
        <dbReference type="ARBA" id="ARBA00022475"/>
    </source>
</evidence>
<evidence type="ECO:0000313" key="12">
    <source>
        <dbReference type="Proteomes" id="UP000001873"/>
    </source>
</evidence>
<dbReference type="InterPro" id="IPR027417">
    <property type="entry name" value="P-loop_NTPase"/>
</dbReference>
<evidence type="ECO:0000259" key="10">
    <source>
        <dbReference type="PROSITE" id="PS50893"/>
    </source>
</evidence>
<organism evidence="11 12">
    <name type="scientific">Streptococcus equi subsp. zooepidemicus (strain MGCS10565)</name>
    <dbReference type="NCBI Taxonomy" id="552526"/>
    <lineage>
        <taxon>Bacteria</taxon>
        <taxon>Bacillati</taxon>
        <taxon>Bacillota</taxon>
        <taxon>Bacilli</taxon>
        <taxon>Lactobacillales</taxon>
        <taxon>Streptococcaceae</taxon>
        <taxon>Streptococcus</taxon>
    </lineage>
</organism>
<dbReference type="GO" id="GO:0005886">
    <property type="term" value="C:plasma membrane"/>
    <property type="evidence" value="ECO:0007669"/>
    <property type="project" value="UniProtKB-SubCell"/>
</dbReference>
<keyword evidence="5" id="KW-0997">Cell inner membrane</keyword>
<name>B4U470_STREM</name>
<gene>
    <name evidence="11" type="ordered locus">Sez_1453</name>
</gene>
<dbReference type="KEGG" id="sez:Sez_1453"/>
<dbReference type="SMART" id="SM00382">
    <property type="entry name" value="AAA"/>
    <property type="match status" value="1"/>
</dbReference>
<keyword evidence="8" id="KW-1278">Translocase</keyword>
<dbReference type="InterPro" id="IPR003439">
    <property type="entry name" value="ABC_transporter-like_ATP-bd"/>
</dbReference>
<dbReference type="PANTHER" id="PTHR43297">
    <property type="entry name" value="OLIGOPEPTIDE TRANSPORT ATP-BINDING PROTEIN APPD"/>
    <property type="match status" value="1"/>
</dbReference>
<evidence type="ECO:0000256" key="5">
    <source>
        <dbReference type="ARBA" id="ARBA00022519"/>
    </source>
</evidence>
<comment type="subcellular location">
    <subcellularLocation>
        <location evidence="1">Cell membrane</location>
        <topology evidence="1">Peripheral membrane protein</topology>
    </subcellularLocation>
</comment>
<evidence type="ECO:0000256" key="9">
    <source>
        <dbReference type="ARBA" id="ARBA00023136"/>
    </source>
</evidence>
<evidence type="ECO:0000256" key="6">
    <source>
        <dbReference type="ARBA" id="ARBA00022741"/>
    </source>
</evidence>
<dbReference type="HOGENOM" id="CLU_000604_1_23_9"/>
<evidence type="ECO:0000256" key="3">
    <source>
        <dbReference type="ARBA" id="ARBA00022448"/>
    </source>
</evidence>
<keyword evidence="6" id="KW-0547">Nucleotide-binding</keyword>
<evidence type="ECO:0000256" key="7">
    <source>
        <dbReference type="ARBA" id="ARBA00022840"/>
    </source>
</evidence>
<dbReference type="InterPro" id="IPR050388">
    <property type="entry name" value="ABC_Ni/Peptide_Import"/>
</dbReference>
<keyword evidence="3" id="KW-0813">Transport</keyword>
<dbReference type="GO" id="GO:0005524">
    <property type="term" value="F:ATP binding"/>
    <property type="evidence" value="ECO:0007669"/>
    <property type="project" value="UniProtKB-KW"/>
</dbReference>
<dbReference type="PROSITE" id="PS50893">
    <property type="entry name" value="ABC_TRANSPORTER_2"/>
    <property type="match status" value="1"/>
</dbReference>
<proteinExistence type="inferred from homology"/>
<sequence>MEENMERLIVNDLSAYSGSDILLSKINLDLSLGSSLVIVGRSGSGKTLLTKLLIGQCPSNVQMTGRITCQDMRLDQLDAKQWQSIRGRHMAYMVQNPMAMFNPFQTIEAHLLETIRSHERLSKRACLKRALPFMRELYLEQPEELLRKYPFELSGGMLQRVMLAILLCLDPQMIILDEPTSALDDANRSNIIRMLKLLQDKGKTIITVTHDYQLAQTLGGQLLVMSKGKIIEQGSVESIFHRPSQAATKELLLQNHYDRLIRYDRV</sequence>
<dbReference type="InterPro" id="IPR003593">
    <property type="entry name" value="AAA+_ATPase"/>
</dbReference>
<dbReference type="Pfam" id="PF00005">
    <property type="entry name" value="ABC_tran"/>
    <property type="match status" value="1"/>
</dbReference>
<dbReference type="Proteomes" id="UP000001873">
    <property type="component" value="Chromosome"/>
</dbReference>
<dbReference type="GO" id="GO:0016887">
    <property type="term" value="F:ATP hydrolysis activity"/>
    <property type="evidence" value="ECO:0007669"/>
    <property type="project" value="InterPro"/>
</dbReference>
<evidence type="ECO:0000313" key="11">
    <source>
        <dbReference type="EMBL" id="ACG62787.1"/>
    </source>
</evidence>
<dbReference type="SUPFAM" id="SSF52540">
    <property type="entry name" value="P-loop containing nucleoside triphosphate hydrolases"/>
    <property type="match status" value="1"/>
</dbReference>
<keyword evidence="7 11" id="KW-0067">ATP-binding</keyword>
<reference evidence="11 12" key="1">
    <citation type="journal article" date="2008" name="PLoS ONE">
        <title>Genome sequence of a lancefield group C Streptococcus zooepidemicus strain causing epidemic nephritis: new information about an old disease.</title>
        <authorList>
            <person name="Beres S.B."/>
            <person name="Sesso R."/>
            <person name="Pinto S.W.L."/>
            <person name="Hoe N.P."/>
            <person name="Porcella S.F."/>
            <person name="Deleo F.R."/>
            <person name="Musser J.M."/>
        </authorList>
    </citation>
    <scope>NUCLEOTIDE SEQUENCE [LARGE SCALE GENOMIC DNA]</scope>
    <source>
        <strain evidence="11 12">MGCS10565</strain>
    </source>
</reference>
<dbReference type="InterPro" id="IPR017871">
    <property type="entry name" value="ABC_transporter-like_CS"/>
</dbReference>
<dbReference type="PROSITE" id="PS00211">
    <property type="entry name" value="ABC_TRANSPORTER_1"/>
    <property type="match status" value="1"/>
</dbReference>
<evidence type="ECO:0000256" key="8">
    <source>
        <dbReference type="ARBA" id="ARBA00022967"/>
    </source>
</evidence>
<dbReference type="Gene3D" id="3.40.50.300">
    <property type="entry name" value="P-loop containing nucleotide triphosphate hydrolases"/>
    <property type="match status" value="1"/>
</dbReference>
<dbReference type="EMBL" id="CP001129">
    <property type="protein sequence ID" value="ACG62787.1"/>
    <property type="molecule type" value="Genomic_DNA"/>
</dbReference>
<dbReference type="PANTHER" id="PTHR43297:SF14">
    <property type="entry name" value="ATPASE AAA-TYPE CORE DOMAIN-CONTAINING PROTEIN"/>
    <property type="match status" value="1"/>
</dbReference>
<accession>B4U470</accession>
<protein>
    <submittedName>
        <fullName evidence="11">Nickel or oligopeptide transport ATP-binding protein</fullName>
    </submittedName>
</protein>
<feature type="domain" description="ABC transporter" evidence="10">
    <location>
        <begin position="8"/>
        <end position="252"/>
    </location>
</feature>
<keyword evidence="4" id="KW-1003">Cell membrane</keyword>
<keyword evidence="9" id="KW-0472">Membrane</keyword>
<evidence type="ECO:0000256" key="2">
    <source>
        <dbReference type="ARBA" id="ARBA00005417"/>
    </source>
</evidence>